<feature type="transmembrane region" description="Helical" evidence="1">
    <location>
        <begin position="93"/>
        <end position="113"/>
    </location>
</feature>
<dbReference type="PANTHER" id="PTHR46401">
    <property type="entry name" value="GLYCOSYLTRANSFERASE WBBK-RELATED"/>
    <property type="match status" value="1"/>
</dbReference>
<evidence type="ECO:0000259" key="3">
    <source>
        <dbReference type="Pfam" id="PF09314"/>
    </source>
</evidence>
<dbReference type="SUPFAM" id="SSF53756">
    <property type="entry name" value="UDP-Glycosyltransferase/glycogen phosphorylase"/>
    <property type="match status" value="1"/>
</dbReference>
<evidence type="ECO:0000313" key="5">
    <source>
        <dbReference type="Proteomes" id="UP000237003"/>
    </source>
</evidence>
<evidence type="ECO:0000256" key="1">
    <source>
        <dbReference type="SAM" id="Phobius"/>
    </source>
</evidence>
<evidence type="ECO:0000313" key="4">
    <source>
        <dbReference type="EMBL" id="POU68730.1"/>
    </source>
</evidence>
<evidence type="ECO:0000259" key="2">
    <source>
        <dbReference type="Pfam" id="PF00534"/>
    </source>
</evidence>
<dbReference type="Proteomes" id="UP000237003">
    <property type="component" value="Unassembled WGS sequence"/>
</dbReference>
<keyword evidence="1" id="KW-0812">Transmembrane</keyword>
<dbReference type="Pfam" id="PF00534">
    <property type="entry name" value="Glycos_transf_1"/>
    <property type="match status" value="1"/>
</dbReference>
<protein>
    <submittedName>
        <fullName evidence="4">Glycosyl transferase</fullName>
    </submittedName>
</protein>
<proteinExistence type="predicted"/>
<dbReference type="OrthoDB" id="9801609at2"/>
<sequence length="356" mass="40463">MRPKYAVVGVVGVPANYGGFETLVENLVSEDNNSSNEKSSQDFLVFCSSKAYEKKIKSYKNAKLAYVPLNANGIHSIIYDILCLIMCLFYRPAAILVLGVSGAIFMPVLKLFYRGKVVTNIDGLEWRRAKWGKFARRFLKLSESIAVKFSDVVISDNKAIADYVREEYNKESLVIAYGGDHAVSQSNANIDAKDFAFALCRIEPENNVHLILKSFSQTDVKLVFVGNWDSSEYGRMLKRKYSTFENITILDPIYDINKLSVLRGECRFYVHGHSAGGTNPSLVEMMHFSKPILCFDCAYNRATTEEQALYFQNVDSLIQVICEPCFPDDIGEKMLEIATRRYRWSIVRQQYLHAMN</sequence>
<organism evidence="4 5">
    <name type="scientific">Citrobacter amalonaticus</name>
    <dbReference type="NCBI Taxonomy" id="35703"/>
    <lineage>
        <taxon>Bacteria</taxon>
        <taxon>Pseudomonadati</taxon>
        <taxon>Pseudomonadota</taxon>
        <taxon>Gammaproteobacteria</taxon>
        <taxon>Enterobacterales</taxon>
        <taxon>Enterobacteriaceae</taxon>
        <taxon>Citrobacter</taxon>
    </lineage>
</organism>
<dbReference type="GO" id="GO:0016757">
    <property type="term" value="F:glycosyltransferase activity"/>
    <property type="evidence" value="ECO:0007669"/>
    <property type="project" value="InterPro"/>
</dbReference>
<dbReference type="PANTHER" id="PTHR46401:SF8">
    <property type="entry name" value="BLL6006 PROTEIN"/>
    <property type="match status" value="1"/>
</dbReference>
<accession>A0A2S4S4F8</accession>
<dbReference type="AlphaFoldDB" id="A0A2S4S4F8"/>
<dbReference type="InterPro" id="IPR015393">
    <property type="entry name" value="DUF1972"/>
</dbReference>
<dbReference type="InterPro" id="IPR001296">
    <property type="entry name" value="Glyco_trans_1"/>
</dbReference>
<name>A0A2S4S4F8_CITAM</name>
<feature type="domain" description="DUF1972" evidence="3">
    <location>
        <begin position="7"/>
        <end position="180"/>
    </location>
</feature>
<dbReference type="Pfam" id="PF09314">
    <property type="entry name" value="DUF1972"/>
    <property type="match status" value="1"/>
</dbReference>
<dbReference type="Gene3D" id="3.40.50.2000">
    <property type="entry name" value="Glycogen Phosphorylase B"/>
    <property type="match status" value="1"/>
</dbReference>
<reference evidence="4 5" key="1">
    <citation type="submission" date="2018-01" db="EMBL/GenBank/DDBJ databases">
        <title>Complete genome sequences of 14 Citrobacter spp. isolated from plant in Canada.</title>
        <authorList>
            <person name="Bhandare S.G."/>
            <person name="Colavecchio A."/>
            <person name="Jeukens J."/>
            <person name="Emond-Rheault J.-G."/>
            <person name="Freschi L."/>
            <person name="Hamel J."/>
            <person name="Kukavica-Ibrulj I."/>
            <person name="Levesque R."/>
            <person name="Goodridge L."/>
        </authorList>
    </citation>
    <scope>NUCLEOTIDE SEQUENCE [LARGE SCALE GENOMIC DNA]</scope>
    <source>
        <strain evidence="4 5">S1285</strain>
    </source>
</reference>
<comment type="caution">
    <text evidence="4">The sequence shown here is derived from an EMBL/GenBank/DDBJ whole genome shotgun (WGS) entry which is preliminary data.</text>
</comment>
<keyword evidence="4" id="KW-0808">Transferase</keyword>
<feature type="domain" description="Glycosyl transferase family 1" evidence="2">
    <location>
        <begin position="189"/>
        <end position="302"/>
    </location>
</feature>
<keyword evidence="1" id="KW-0472">Membrane</keyword>
<keyword evidence="1" id="KW-1133">Transmembrane helix</keyword>
<gene>
    <name evidence="4" type="ORF">C3430_03545</name>
</gene>
<dbReference type="EMBL" id="PQLX01000001">
    <property type="protein sequence ID" value="POU68730.1"/>
    <property type="molecule type" value="Genomic_DNA"/>
</dbReference>